<dbReference type="EMBL" id="KN826612">
    <property type="protein sequence ID" value="KIK78380.1"/>
    <property type="molecule type" value="Genomic_DNA"/>
</dbReference>
<dbReference type="Proteomes" id="UP000054538">
    <property type="component" value="Unassembled WGS sequence"/>
</dbReference>
<evidence type="ECO:0000313" key="1">
    <source>
        <dbReference type="EMBL" id="KIK78380.1"/>
    </source>
</evidence>
<name>A0A0D0DJR7_9AGAM</name>
<keyword evidence="2" id="KW-1185">Reference proteome</keyword>
<dbReference type="InParanoid" id="A0A0D0DJR7"/>
<protein>
    <submittedName>
        <fullName evidence="1">Uncharacterized protein</fullName>
    </submittedName>
</protein>
<reference evidence="1 2" key="1">
    <citation type="submission" date="2014-04" db="EMBL/GenBank/DDBJ databases">
        <authorList>
            <consortium name="DOE Joint Genome Institute"/>
            <person name="Kuo A."/>
            <person name="Kohler A."/>
            <person name="Jargeat P."/>
            <person name="Nagy L.G."/>
            <person name="Floudas D."/>
            <person name="Copeland A."/>
            <person name="Barry K.W."/>
            <person name="Cichocki N."/>
            <person name="Veneault-Fourrey C."/>
            <person name="LaButti K."/>
            <person name="Lindquist E.A."/>
            <person name="Lipzen A."/>
            <person name="Lundell T."/>
            <person name="Morin E."/>
            <person name="Murat C."/>
            <person name="Sun H."/>
            <person name="Tunlid A."/>
            <person name="Henrissat B."/>
            <person name="Grigoriev I.V."/>
            <person name="Hibbett D.S."/>
            <person name="Martin F."/>
            <person name="Nordberg H.P."/>
            <person name="Cantor M.N."/>
            <person name="Hua S.X."/>
        </authorList>
    </citation>
    <scope>NUCLEOTIDE SEQUENCE [LARGE SCALE GENOMIC DNA]</scope>
    <source>
        <strain evidence="1 2">Ve08.2h10</strain>
    </source>
</reference>
<sequence length="98" mass="11403">MAGGDTQSTWWRKQEEVMSPWARKKKAWTQSLVVDVDDKYEEEAEDEEAEEECDTLGVLTEVLVVVVTKMRDMAMDRRHVAMESHAQMERMLGILEEI</sequence>
<reference evidence="2" key="2">
    <citation type="submission" date="2015-01" db="EMBL/GenBank/DDBJ databases">
        <title>Evolutionary Origins and Diversification of the Mycorrhizal Mutualists.</title>
        <authorList>
            <consortium name="DOE Joint Genome Institute"/>
            <consortium name="Mycorrhizal Genomics Consortium"/>
            <person name="Kohler A."/>
            <person name="Kuo A."/>
            <person name="Nagy L.G."/>
            <person name="Floudas D."/>
            <person name="Copeland A."/>
            <person name="Barry K.W."/>
            <person name="Cichocki N."/>
            <person name="Veneault-Fourrey C."/>
            <person name="LaButti K."/>
            <person name="Lindquist E.A."/>
            <person name="Lipzen A."/>
            <person name="Lundell T."/>
            <person name="Morin E."/>
            <person name="Murat C."/>
            <person name="Riley R."/>
            <person name="Ohm R."/>
            <person name="Sun H."/>
            <person name="Tunlid A."/>
            <person name="Henrissat B."/>
            <person name="Grigoriev I.V."/>
            <person name="Hibbett D.S."/>
            <person name="Martin F."/>
        </authorList>
    </citation>
    <scope>NUCLEOTIDE SEQUENCE [LARGE SCALE GENOMIC DNA]</scope>
    <source>
        <strain evidence="2">Ve08.2h10</strain>
    </source>
</reference>
<evidence type="ECO:0000313" key="2">
    <source>
        <dbReference type="Proteomes" id="UP000054538"/>
    </source>
</evidence>
<dbReference type="HOGENOM" id="CLU_2334246_0_0_1"/>
<organism evidence="1 2">
    <name type="scientific">Paxillus rubicundulus Ve08.2h10</name>
    <dbReference type="NCBI Taxonomy" id="930991"/>
    <lineage>
        <taxon>Eukaryota</taxon>
        <taxon>Fungi</taxon>
        <taxon>Dikarya</taxon>
        <taxon>Basidiomycota</taxon>
        <taxon>Agaricomycotina</taxon>
        <taxon>Agaricomycetes</taxon>
        <taxon>Agaricomycetidae</taxon>
        <taxon>Boletales</taxon>
        <taxon>Paxilineae</taxon>
        <taxon>Paxillaceae</taxon>
        <taxon>Paxillus</taxon>
    </lineage>
</organism>
<proteinExistence type="predicted"/>
<gene>
    <name evidence="1" type="ORF">PAXRUDRAFT_16907</name>
</gene>
<accession>A0A0D0DJR7</accession>
<dbReference type="AlphaFoldDB" id="A0A0D0DJR7"/>